<dbReference type="PROSITE" id="PS51128">
    <property type="entry name" value="ZF_DKSA_2"/>
    <property type="match status" value="1"/>
</dbReference>
<dbReference type="Proteomes" id="UP001500058">
    <property type="component" value="Unassembled WGS sequence"/>
</dbReference>
<dbReference type="PROSITE" id="PS01102">
    <property type="entry name" value="ZF_DKSA_1"/>
    <property type="match status" value="1"/>
</dbReference>
<dbReference type="InterPro" id="IPR020458">
    <property type="entry name" value="Znf_DskA_TraR_CS"/>
</dbReference>
<feature type="zinc finger region" description="dksA C4-type" evidence="4">
    <location>
        <begin position="79"/>
        <end position="103"/>
    </location>
</feature>
<keyword evidence="7" id="KW-1185">Reference proteome</keyword>
<dbReference type="PANTHER" id="PTHR33823">
    <property type="entry name" value="RNA POLYMERASE-BINDING TRANSCRIPTION FACTOR DKSA-RELATED"/>
    <property type="match status" value="1"/>
</dbReference>
<evidence type="ECO:0000313" key="6">
    <source>
        <dbReference type="EMBL" id="GAA2395398.1"/>
    </source>
</evidence>
<keyword evidence="3" id="KW-0862">Zinc</keyword>
<dbReference type="RefSeq" id="WP_344630661.1">
    <property type="nucleotide sequence ID" value="NZ_BAAATJ010000007.1"/>
</dbReference>
<name>A0ABN3I7K9_9ACTN</name>
<evidence type="ECO:0000259" key="5">
    <source>
        <dbReference type="Pfam" id="PF01258"/>
    </source>
</evidence>
<evidence type="ECO:0000256" key="4">
    <source>
        <dbReference type="PROSITE-ProRule" id="PRU00510"/>
    </source>
</evidence>
<dbReference type="Gene3D" id="1.20.120.910">
    <property type="entry name" value="DksA, coiled-coil domain"/>
    <property type="match status" value="1"/>
</dbReference>
<gene>
    <name evidence="6" type="ORF">GCM10010420_21080</name>
</gene>
<dbReference type="InterPro" id="IPR000962">
    <property type="entry name" value="Znf_DskA_TraR"/>
</dbReference>
<dbReference type="Pfam" id="PF01258">
    <property type="entry name" value="zf-dskA_traR"/>
    <property type="match status" value="1"/>
</dbReference>
<comment type="caution">
    <text evidence="6">The sequence shown here is derived from an EMBL/GenBank/DDBJ whole genome shotgun (WGS) entry which is preliminary data.</text>
</comment>
<organism evidence="6 7">
    <name type="scientific">Streptomyces glaucosporus</name>
    <dbReference type="NCBI Taxonomy" id="284044"/>
    <lineage>
        <taxon>Bacteria</taxon>
        <taxon>Bacillati</taxon>
        <taxon>Actinomycetota</taxon>
        <taxon>Actinomycetes</taxon>
        <taxon>Kitasatosporales</taxon>
        <taxon>Streptomycetaceae</taxon>
        <taxon>Streptomyces</taxon>
    </lineage>
</organism>
<reference evidence="6 7" key="1">
    <citation type="journal article" date="2019" name="Int. J. Syst. Evol. Microbiol.">
        <title>The Global Catalogue of Microorganisms (GCM) 10K type strain sequencing project: providing services to taxonomists for standard genome sequencing and annotation.</title>
        <authorList>
            <consortium name="The Broad Institute Genomics Platform"/>
            <consortium name="The Broad Institute Genome Sequencing Center for Infectious Disease"/>
            <person name="Wu L."/>
            <person name="Ma J."/>
        </authorList>
    </citation>
    <scope>NUCLEOTIDE SEQUENCE [LARGE SCALE GENOMIC DNA]</scope>
    <source>
        <strain evidence="6 7">JCM 6921</strain>
    </source>
</reference>
<evidence type="ECO:0000256" key="1">
    <source>
        <dbReference type="ARBA" id="ARBA00022723"/>
    </source>
</evidence>
<dbReference type="SUPFAM" id="SSF57716">
    <property type="entry name" value="Glucocorticoid receptor-like (DNA-binding domain)"/>
    <property type="match status" value="1"/>
</dbReference>
<evidence type="ECO:0000313" key="7">
    <source>
        <dbReference type="Proteomes" id="UP001500058"/>
    </source>
</evidence>
<accession>A0ABN3I7K9</accession>
<keyword evidence="2" id="KW-0863">Zinc-finger</keyword>
<feature type="domain" description="Zinc finger DksA/TraR C4-type" evidence="5">
    <location>
        <begin position="74"/>
        <end position="106"/>
    </location>
</feature>
<keyword evidence="1" id="KW-0479">Metal-binding</keyword>
<sequence>MTIDAARPGDPPARLTAHDARQRLEHERNSRLSQLSAVENSDHHAADDLMAVQATAIRRVLKEIDLAFARLDNGTYGTCEGCGTAIPVERLEILPYARCCVGCQRRTD</sequence>
<evidence type="ECO:0000256" key="3">
    <source>
        <dbReference type="ARBA" id="ARBA00022833"/>
    </source>
</evidence>
<proteinExistence type="predicted"/>
<protein>
    <submittedName>
        <fullName evidence="6">TraR/DksA C4-type zinc finger protein</fullName>
    </submittedName>
</protein>
<evidence type="ECO:0000256" key="2">
    <source>
        <dbReference type="ARBA" id="ARBA00022771"/>
    </source>
</evidence>
<dbReference type="PANTHER" id="PTHR33823:SF4">
    <property type="entry name" value="GENERAL STRESS PROTEIN 16O"/>
    <property type="match status" value="1"/>
</dbReference>
<dbReference type="EMBL" id="BAAATJ010000007">
    <property type="protein sequence ID" value="GAA2395398.1"/>
    <property type="molecule type" value="Genomic_DNA"/>
</dbReference>